<keyword evidence="11" id="KW-0482">Metalloprotease</keyword>
<dbReference type="InterPro" id="IPR045357">
    <property type="entry name" value="Aminopeptidase_N-like_N"/>
</dbReference>
<comment type="cofactor">
    <cofactor evidence="2">
        <name>Zn(2+)</name>
        <dbReference type="ChEBI" id="CHEBI:29105"/>
    </cofactor>
</comment>
<dbReference type="SUPFAM" id="SSF48371">
    <property type="entry name" value="ARM repeat"/>
    <property type="match status" value="1"/>
</dbReference>
<feature type="chain" id="PRO_5045286697" description="Aminopeptidase N" evidence="12">
    <location>
        <begin position="20"/>
        <end position="839"/>
    </location>
</feature>
<evidence type="ECO:0000256" key="4">
    <source>
        <dbReference type="ARBA" id="ARBA00012564"/>
    </source>
</evidence>
<protein>
    <recommendedName>
        <fullName evidence="5">Aminopeptidase N</fullName>
        <ecNumber evidence="4">3.4.11.2</ecNumber>
    </recommendedName>
</protein>
<dbReference type="PRINTS" id="PR00756">
    <property type="entry name" value="ALADIPTASE"/>
</dbReference>
<evidence type="ECO:0000313" key="15">
    <source>
        <dbReference type="EMBL" id="MCG2618170.1"/>
    </source>
</evidence>
<dbReference type="Pfam" id="PF17900">
    <property type="entry name" value="Peptidase_M1_N"/>
    <property type="match status" value="1"/>
</dbReference>
<dbReference type="Proteomes" id="UP001165367">
    <property type="component" value="Unassembled WGS sequence"/>
</dbReference>
<dbReference type="SUPFAM" id="SSF55486">
    <property type="entry name" value="Metalloproteases ('zincins'), catalytic domain"/>
    <property type="match status" value="1"/>
</dbReference>
<evidence type="ECO:0000256" key="12">
    <source>
        <dbReference type="SAM" id="SignalP"/>
    </source>
</evidence>
<dbReference type="InterPro" id="IPR027268">
    <property type="entry name" value="Peptidase_M4/M1_CTD_sf"/>
</dbReference>
<evidence type="ECO:0000256" key="1">
    <source>
        <dbReference type="ARBA" id="ARBA00000098"/>
    </source>
</evidence>
<feature type="domain" description="Peptidase M1 membrane alanine aminopeptidase" evidence="13">
    <location>
        <begin position="274"/>
        <end position="479"/>
    </location>
</feature>
<organism evidence="15 16">
    <name type="scientific">Terrimonas ginsenosidimutans</name>
    <dbReference type="NCBI Taxonomy" id="2908004"/>
    <lineage>
        <taxon>Bacteria</taxon>
        <taxon>Pseudomonadati</taxon>
        <taxon>Bacteroidota</taxon>
        <taxon>Chitinophagia</taxon>
        <taxon>Chitinophagales</taxon>
        <taxon>Chitinophagaceae</taxon>
        <taxon>Terrimonas</taxon>
    </lineage>
</organism>
<dbReference type="CDD" id="cd09603">
    <property type="entry name" value="M1_APN_like"/>
    <property type="match status" value="1"/>
</dbReference>
<evidence type="ECO:0000256" key="7">
    <source>
        <dbReference type="ARBA" id="ARBA00022670"/>
    </source>
</evidence>
<name>A0ABS9L0T4_9BACT</name>
<sequence length="839" mass="95377">MKKTTLLLPFLACSLAVVAQQEQPREDTTWKTVYRETATRINKLVHTKLDVKPDYSKSYLYGKAWITLQPYFYPTDSLTLDAKGMEFKKVAVLKNGKETPLKYDYNDWQLRIKLDKTYKSGESYVIFIDYIAKPDEFEEKYGGNAMLGIKGMYFINPRGEEKDKPTQIWTQGETESSSAWFPTIDKTAQKTTQELTVTVPDKYVTLSNGKLMSQKKNADGTRSDYWKMDLPHSPYLFFLGVGEYSVTKDSWRGKEVNYYVEKEFGPVAKKIFGNTPEMMTFFSKVTGVDFPWIKYSQITGREYVAGAMENTTATIHQESAQQDARELIDGNEWESTIAHELFHQWFGDYVTAESWSNLTLNESFANYSETLWDEYKYGKDAGAAQNYNDMVGYINSRSQDLDLVRFHYRDKEDMFDAVSYNKGGRILHMLRNEIGDSAFFKSLNLYLTTYKFKSAEAHQLRLAFEEVTGRDLNWYFNQWYFSNGHPVVTIDYVYDDAAKKVNVIVKQTQNTGKVFTLPLTIDVYNGEKKSRYKVWTTNATDTFSFSYTQRPDLVNVDADKVMLWLKKDNKTLDNFIHQYKYAGNYVDRREAIEFAGRNQGDAKAVALLKTALNDPYEGLRSLAINRLDLKREPVKTAVESDLATLAKSDKYSLVRANAIGALGVYKKAQYLPLFKSAVNDSSYTVAGRALTALSGVDSAAALAIAKQLNVKPSKGLLKSAIKNEFAKSGDETVFEEMLADFEKAGLQQRFGIVNDLATFLISMKNTEKVKKGIEAIAKFRDEVPSALRSQTDPYLNGQILKSILAAKDAASKANPSDSGLKEQVEFIRSKLPAEDQKAF</sequence>
<keyword evidence="16" id="KW-1185">Reference proteome</keyword>
<dbReference type="Pfam" id="PF01433">
    <property type="entry name" value="Peptidase_M1"/>
    <property type="match status" value="1"/>
</dbReference>
<dbReference type="PANTHER" id="PTHR11533">
    <property type="entry name" value="PROTEASE M1 ZINC METALLOPROTEASE"/>
    <property type="match status" value="1"/>
</dbReference>
<dbReference type="Gene3D" id="1.25.10.10">
    <property type="entry name" value="Leucine-rich Repeat Variant"/>
    <property type="match status" value="1"/>
</dbReference>
<dbReference type="InterPro" id="IPR042097">
    <property type="entry name" value="Aminopeptidase_N-like_N_sf"/>
</dbReference>
<evidence type="ECO:0000256" key="3">
    <source>
        <dbReference type="ARBA" id="ARBA00010136"/>
    </source>
</evidence>
<gene>
    <name evidence="15" type="ORF">LZZ85_27970</name>
</gene>
<evidence type="ECO:0000256" key="11">
    <source>
        <dbReference type="ARBA" id="ARBA00023049"/>
    </source>
</evidence>
<evidence type="ECO:0000256" key="10">
    <source>
        <dbReference type="ARBA" id="ARBA00022833"/>
    </source>
</evidence>
<dbReference type="EMBL" id="JAKLTR010000038">
    <property type="protein sequence ID" value="MCG2618170.1"/>
    <property type="molecule type" value="Genomic_DNA"/>
</dbReference>
<comment type="catalytic activity">
    <reaction evidence="1">
        <text>Release of an N-terminal amino acid, Xaa-|-Yaa- from a peptide, amide or arylamide. Xaa is preferably Ala, but may be most amino acids including Pro (slow action). When a terminal hydrophobic residue is followed by a prolyl residue, the two may be released as an intact Xaa-Pro dipeptide.</text>
        <dbReference type="EC" id="3.4.11.2"/>
    </reaction>
</comment>
<dbReference type="PANTHER" id="PTHR11533:SF174">
    <property type="entry name" value="PUROMYCIN-SENSITIVE AMINOPEPTIDASE-RELATED"/>
    <property type="match status" value="1"/>
</dbReference>
<evidence type="ECO:0000256" key="8">
    <source>
        <dbReference type="ARBA" id="ARBA00022723"/>
    </source>
</evidence>
<feature type="signal peptide" evidence="12">
    <location>
        <begin position="1"/>
        <end position="19"/>
    </location>
</feature>
<feature type="domain" description="Aminopeptidase N-like N-terminal" evidence="14">
    <location>
        <begin position="46"/>
        <end position="236"/>
    </location>
</feature>
<evidence type="ECO:0000256" key="5">
    <source>
        <dbReference type="ARBA" id="ARBA00015611"/>
    </source>
</evidence>
<keyword evidence="8" id="KW-0479">Metal-binding</keyword>
<dbReference type="Gene3D" id="2.60.40.1730">
    <property type="entry name" value="tricorn interacting facor f3 domain"/>
    <property type="match status" value="1"/>
</dbReference>
<dbReference type="InterPro" id="IPR014782">
    <property type="entry name" value="Peptidase_M1_dom"/>
</dbReference>
<keyword evidence="10" id="KW-0862">Zinc</keyword>
<dbReference type="SUPFAM" id="SSF63737">
    <property type="entry name" value="Leukotriene A4 hydrolase N-terminal domain"/>
    <property type="match status" value="1"/>
</dbReference>
<dbReference type="Gene3D" id="1.10.390.10">
    <property type="entry name" value="Neutral Protease Domain 2"/>
    <property type="match status" value="1"/>
</dbReference>
<dbReference type="EC" id="3.4.11.2" evidence="4"/>
<dbReference type="RefSeq" id="WP_237877399.1">
    <property type="nucleotide sequence ID" value="NZ_JAKLTR010000038.1"/>
</dbReference>
<evidence type="ECO:0000256" key="6">
    <source>
        <dbReference type="ARBA" id="ARBA00022438"/>
    </source>
</evidence>
<dbReference type="InterPro" id="IPR001930">
    <property type="entry name" value="Peptidase_M1"/>
</dbReference>
<keyword evidence="7" id="KW-0645">Protease</keyword>
<keyword evidence="6" id="KW-0031">Aminopeptidase</keyword>
<proteinExistence type="inferred from homology"/>
<reference evidence="15" key="1">
    <citation type="submission" date="2022-01" db="EMBL/GenBank/DDBJ databases">
        <authorList>
            <person name="Jo J.-H."/>
            <person name="Im W.-T."/>
        </authorList>
    </citation>
    <scope>NUCLEOTIDE SEQUENCE</scope>
    <source>
        <strain evidence="15">NA20</strain>
    </source>
</reference>
<dbReference type="InterPro" id="IPR011989">
    <property type="entry name" value="ARM-like"/>
</dbReference>
<keyword evidence="12" id="KW-0732">Signal</keyword>
<evidence type="ECO:0000313" key="16">
    <source>
        <dbReference type="Proteomes" id="UP001165367"/>
    </source>
</evidence>
<accession>A0ABS9L0T4</accession>
<evidence type="ECO:0000259" key="13">
    <source>
        <dbReference type="Pfam" id="PF01433"/>
    </source>
</evidence>
<evidence type="ECO:0000259" key="14">
    <source>
        <dbReference type="Pfam" id="PF17900"/>
    </source>
</evidence>
<comment type="caution">
    <text evidence="15">The sequence shown here is derived from an EMBL/GenBank/DDBJ whole genome shotgun (WGS) entry which is preliminary data.</text>
</comment>
<dbReference type="InterPro" id="IPR016024">
    <property type="entry name" value="ARM-type_fold"/>
</dbReference>
<comment type="similarity">
    <text evidence="3">Belongs to the peptidase M1 family.</text>
</comment>
<evidence type="ECO:0000256" key="2">
    <source>
        <dbReference type="ARBA" id="ARBA00001947"/>
    </source>
</evidence>
<keyword evidence="9" id="KW-0378">Hydrolase</keyword>
<evidence type="ECO:0000256" key="9">
    <source>
        <dbReference type="ARBA" id="ARBA00022801"/>
    </source>
</evidence>
<dbReference type="InterPro" id="IPR050344">
    <property type="entry name" value="Peptidase_M1_aminopeptidases"/>
</dbReference>